<accession>A0A3R7ED23</accession>
<dbReference type="Proteomes" id="UP000216225">
    <property type="component" value="Unassembled WGS sequence"/>
</dbReference>
<dbReference type="GO" id="GO:0043565">
    <property type="term" value="F:sequence-specific DNA binding"/>
    <property type="evidence" value="ECO:0007669"/>
    <property type="project" value="TreeGrafter"/>
</dbReference>
<dbReference type="PRINTS" id="PR00039">
    <property type="entry name" value="HTHLYSR"/>
</dbReference>
<evidence type="ECO:0000256" key="1">
    <source>
        <dbReference type="ARBA" id="ARBA00009437"/>
    </source>
</evidence>
<dbReference type="Gene3D" id="1.10.10.10">
    <property type="entry name" value="Winged helix-like DNA-binding domain superfamily/Winged helix DNA-binding domain"/>
    <property type="match status" value="1"/>
</dbReference>
<feature type="domain" description="HTH lysR-type" evidence="5">
    <location>
        <begin position="6"/>
        <end position="63"/>
    </location>
</feature>
<dbReference type="PANTHER" id="PTHR30537">
    <property type="entry name" value="HTH-TYPE TRANSCRIPTIONAL REGULATOR"/>
    <property type="match status" value="1"/>
</dbReference>
<comment type="similarity">
    <text evidence="1">Belongs to the LysR transcriptional regulatory family.</text>
</comment>
<dbReference type="RefSeq" id="WP_094437794.1">
    <property type="nucleotide sequence ID" value="NZ_AP024172.1"/>
</dbReference>
<evidence type="ECO:0000256" key="4">
    <source>
        <dbReference type="ARBA" id="ARBA00023163"/>
    </source>
</evidence>
<name>A0A3R7ED23_9BURK</name>
<dbReference type="CDD" id="cd08432">
    <property type="entry name" value="PBP2_GcdR_TrpI_HvrB_AmpR_like"/>
    <property type="match status" value="1"/>
</dbReference>
<dbReference type="PANTHER" id="PTHR30537:SF74">
    <property type="entry name" value="HTH-TYPE TRANSCRIPTIONAL REGULATOR TRPI"/>
    <property type="match status" value="1"/>
</dbReference>
<evidence type="ECO:0000259" key="5">
    <source>
        <dbReference type="PROSITE" id="PS50931"/>
    </source>
</evidence>
<dbReference type="Pfam" id="PF00126">
    <property type="entry name" value="HTH_1"/>
    <property type="match status" value="1"/>
</dbReference>
<dbReference type="PROSITE" id="PS50931">
    <property type="entry name" value="HTH_LYSR"/>
    <property type="match status" value="1"/>
</dbReference>
<proteinExistence type="inferred from homology"/>
<evidence type="ECO:0000256" key="3">
    <source>
        <dbReference type="ARBA" id="ARBA00023125"/>
    </source>
</evidence>
<dbReference type="Gene3D" id="3.40.190.10">
    <property type="entry name" value="Periplasmic binding protein-like II"/>
    <property type="match status" value="2"/>
</dbReference>
<keyword evidence="3" id="KW-0238">DNA-binding</keyword>
<dbReference type="Pfam" id="PF03466">
    <property type="entry name" value="LysR_substrate"/>
    <property type="match status" value="1"/>
</dbReference>
<evidence type="ECO:0000313" key="7">
    <source>
        <dbReference type="Proteomes" id="UP000216225"/>
    </source>
</evidence>
<keyword evidence="2" id="KW-0805">Transcription regulation</keyword>
<gene>
    <name evidence="6" type="ORF">CE154_009165</name>
</gene>
<dbReference type="SUPFAM" id="SSF53850">
    <property type="entry name" value="Periplasmic binding protein-like II"/>
    <property type="match status" value="1"/>
</dbReference>
<organism evidence="6 7">
    <name type="scientific">Alicycliphilus denitrificans</name>
    <dbReference type="NCBI Taxonomy" id="179636"/>
    <lineage>
        <taxon>Bacteria</taxon>
        <taxon>Pseudomonadati</taxon>
        <taxon>Pseudomonadota</taxon>
        <taxon>Betaproteobacteria</taxon>
        <taxon>Burkholderiales</taxon>
        <taxon>Comamonadaceae</taxon>
        <taxon>Alicycliphilus</taxon>
    </lineage>
</organism>
<dbReference type="InterPro" id="IPR005119">
    <property type="entry name" value="LysR_subst-bd"/>
</dbReference>
<dbReference type="AlphaFoldDB" id="A0A3R7ED23"/>
<comment type="caution">
    <text evidence="6">The sequence shown here is derived from an EMBL/GenBank/DDBJ whole genome shotgun (WGS) entry which is preliminary data.</text>
</comment>
<keyword evidence="4" id="KW-0804">Transcription</keyword>
<dbReference type="GO" id="GO:0006351">
    <property type="term" value="P:DNA-templated transcription"/>
    <property type="evidence" value="ECO:0007669"/>
    <property type="project" value="TreeGrafter"/>
</dbReference>
<reference evidence="6 7" key="1">
    <citation type="submission" date="2018-09" db="EMBL/GenBank/DDBJ databases">
        <title>Genome comparison of Alicycliphilus sp. BQ1, a polyurethanolytic bacterium, with its closest phylogenetic relatives Alicycliphilus denitrificans BC and K601, unable to attack polyurethane.</title>
        <authorList>
            <person name="Loza-Tavera H."/>
            <person name="Lozano L."/>
            <person name="Cevallos M."/>
            <person name="Maya-Lucas O."/>
            <person name="Garcia-Mena J."/>
            <person name="Hernandez J."/>
        </authorList>
    </citation>
    <scope>NUCLEOTIDE SEQUENCE [LARGE SCALE GENOMIC DNA]</scope>
    <source>
        <strain evidence="6 7">BQ1</strain>
    </source>
</reference>
<evidence type="ECO:0000313" key="6">
    <source>
        <dbReference type="EMBL" id="RKJ96209.1"/>
    </source>
</evidence>
<dbReference type="InterPro" id="IPR000847">
    <property type="entry name" value="LysR_HTH_N"/>
</dbReference>
<dbReference type="InterPro" id="IPR036390">
    <property type="entry name" value="WH_DNA-bd_sf"/>
</dbReference>
<protein>
    <submittedName>
        <fullName evidence="6">LysR family transcriptional regulator</fullName>
    </submittedName>
</protein>
<dbReference type="SUPFAM" id="SSF46785">
    <property type="entry name" value="Winged helix' DNA-binding domain"/>
    <property type="match status" value="1"/>
</dbReference>
<dbReference type="EMBL" id="NKDB02000002">
    <property type="protein sequence ID" value="RKJ96209.1"/>
    <property type="molecule type" value="Genomic_DNA"/>
</dbReference>
<dbReference type="InterPro" id="IPR036388">
    <property type="entry name" value="WH-like_DNA-bd_sf"/>
</dbReference>
<evidence type="ECO:0000256" key="2">
    <source>
        <dbReference type="ARBA" id="ARBA00023015"/>
    </source>
</evidence>
<dbReference type="InterPro" id="IPR058163">
    <property type="entry name" value="LysR-type_TF_proteobact-type"/>
</dbReference>
<sequence length="304" mass="33825">MRIQSPSLVELHSFLAVARTGSFRRAAQELCVTQAAVSRAVARLEADMGQEVFTRTPGGVALTALGAELQRMTARHVRGLEAAGLRLRRPSERLRLRLSVVTSLGNLWLMPRLEDFRRQHPGVAIEFRQYRHDEDFTRDDVDLWIDVKRSLRQQWPRQIAARYLVGREILEVCTPAVASGIANAQDILRQPLLYHSAHPGNWEIWAGQAGLDLAGHPLDCGFDLVINMVDAARAGMGVAVVQECMVRDDLRAGRLVAPLGVRASTGRGYYVCRRRAQAAHPASELFSQWLQEQALAPISAAVRQ</sequence>
<dbReference type="GO" id="GO:0003700">
    <property type="term" value="F:DNA-binding transcription factor activity"/>
    <property type="evidence" value="ECO:0007669"/>
    <property type="project" value="InterPro"/>
</dbReference>